<accession>A0A6V8KJB5</accession>
<gene>
    <name evidence="2" type="ORF">Phou_067110</name>
</gene>
<dbReference type="InterPro" id="IPR023296">
    <property type="entry name" value="Glyco_hydro_beta-prop_sf"/>
</dbReference>
<evidence type="ECO:0000313" key="2">
    <source>
        <dbReference type="EMBL" id="GFJ82531.1"/>
    </source>
</evidence>
<dbReference type="SUPFAM" id="SSF75005">
    <property type="entry name" value="Arabinanase/levansucrase/invertase"/>
    <property type="match status" value="1"/>
</dbReference>
<dbReference type="Proteomes" id="UP000482800">
    <property type="component" value="Unassembled WGS sequence"/>
</dbReference>
<reference evidence="2 3" key="2">
    <citation type="submission" date="2020-03" db="EMBL/GenBank/DDBJ databases">
        <authorList>
            <person name="Ichikawa N."/>
            <person name="Kimura A."/>
            <person name="Kitahashi Y."/>
            <person name="Uohara A."/>
        </authorList>
    </citation>
    <scope>NUCLEOTIDE SEQUENCE [LARGE SCALE GENOMIC DNA]</scope>
    <source>
        <strain evidence="2 3">NBRC 108639</strain>
    </source>
</reference>
<dbReference type="AlphaFoldDB" id="A0A6V8KJB5"/>
<evidence type="ECO:0000256" key="1">
    <source>
        <dbReference type="SAM" id="MobiDB-lite"/>
    </source>
</evidence>
<dbReference type="Gene3D" id="2.80.10.50">
    <property type="match status" value="1"/>
</dbReference>
<organism evidence="2 3">
    <name type="scientific">Phytohabitans houttuyneae</name>
    <dbReference type="NCBI Taxonomy" id="1076126"/>
    <lineage>
        <taxon>Bacteria</taxon>
        <taxon>Bacillati</taxon>
        <taxon>Actinomycetota</taxon>
        <taxon>Actinomycetes</taxon>
        <taxon>Micromonosporales</taxon>
        <taxon>Micromonosporaceae</taxon>
    </lineage>
</organism>
<sequence length="176" mass="19189">MPRATAALARAPCPRERRDYRDITGDPLYDPNRHTRVQKLYWHRDGTPLFGVPVGRGGPIVRLSPVDSRGAFMRHEEGGALVVRRDVRELATSQFRFVEGAGGTETIQSVDFPDRYVAVVAGAVRLDPAATAFRRVRGATGVALQLAADPDSYLTHDQGRLAVGPPGGGRTRFLLS</sequence>
<dbReference type="EMBL" id="BLPF01000002">
    <property type="protein sequence ID" value="GFJ82531.1"/>
    <property type="molecule type" value="Genomic_DNA"/>
</dbReference>
<dbReference type="GO" id="GO:0046556">
    <property type="term" value="F:alpha-L-arabinofuranosidase activity"/>
    <property type="evidence" value="ECO:0007669"/>
    <property type="project" value="InterPro"/>
</dbReference>
<evidence type="ECO:0000313" key="3">
    <source>
        <dbReference type="Proteomes" id="UP000482800"/>
    </source>
</evidence>
<name>A0A6V8KJB5_9ACTN</name>
<reference evidence="2 3" key="1">
    <citation type="submission" date="2020-03" db="EMBL/GenBank/DDBJ databases">
        <title>Whole genome shotgun sequence of Phytohabitans houttuyneae NBRC 108639.</title>
        <authorList>
            <person name="Komaki H."/>
            <person name="Tamura T."/>
        </authorList>
    </citation>
    <scope>NUCLEOTIDE SEQUENCE [LARGE SCALE GENOMIC DNA]</scope>
    <source>
        <strain evidence="2 3">NBRC 108639</strain>
    </source>
</reference>
<proteinExistence type="predicted"/>
<dbReference type="GO" id="GO:0046373">
    <property type="term" value="P:L-arabinose metabolic process"/>
    <property type="evidence" value="ECO:0007669"/>
    <property type="project" value="InterPro"/>
</dbReference>
<dbReference type="RefSeq" id="WP_178134985.1">
    <property type="nucleotide sequence ID" value="NZ_BAABGO010000010.1"/>
</dbReference>
<dbReference type="SUPFAM" id="SSF110221">
    <property type="entry name" value="AbfB domain"/>
    <property type="match status" value="1"/>
</dbReference>
<dbReference type="InterPro" id="IPR036195">
    <property type="entry name" value="AbfB_ABD_sf"/>
</dbReference>
<keyword evidence="3" id="KW-1185">Reference proteome</keyword>
<comment type="caution">
    <text evidence="2">The sequence shown here is derived from an EMBL/GenBank/DDBJ whole genome shotgun (WGS) entry which is preliminary data.</text>
</comment>
<feature type="region of interest" description="Disordered" evidence="1">
    <location>
        <begin position="1"/>
        <end position="27"/>
    </location>
</feature>
<feature type="compositionally biased region" description="Basic and acidic residues" evidence="1">
    <location>
        <begin position="13"/>
        <end position="24"/>
    </location>
</feature>
<protein>
    <submittedName>
        <fullName evidence="2">Uncharacterized protein</fullName>
    </submittedName>
</protein>